<protein>
    <submittedName>
        <fullName evidence="1">Uncharacterized protein</fullName>
    </submittedName>
</protein>
<dbReference type="AlphaFoldDB" id="X0UD16"/>
<organism evidence="1">
    <name type="scientific">marine sediment metagenome</name>
    <dbReference type="NCBI Taxonomy" id="412755"/>
    <lineage>
        <taxon>unclassified sequences</taxon>
        <taxon>metagenomes</taxon>
        <taxon>ecological metagenomes</taxon>
    </lineage>
</organism>
<dbReference type="EMBL" id="BARS01016292">
    <property type="protein sequence ID" value="GAF86370.1"/>
    <property type="molecule type" value="Genomic_DNA"/>
</dbReference>
<evidence type="ECO:0000313" key="1">
    <source>
        <dbReference type="EMBL" id="GAF86370.1"/>
    </source>
</evidence>
<reference evidence="1" key="1">
    <citation type="journal article" date="2014" name="Front. Microbiol.">
        <title>High frequency of phylogenetically diverse reductive dehalogenase-homologous genes in deep subseafloor sedimentary metagenomes.</title>
        <authorList>
            <person name="Kawai M."/>
            <person name="Futagami T."/>
            <person name="Toyoda A."/>
            <person name="Takaki Y."/>
            <person name="Nishi S."/>
            <person name="Hori S."/>
            <person name="Arai W."/>
            <person name="Tsubouchi T."/>
            <person name="Morono Y."/>
            <person name="Uchiyama I."/>
            <person name="Ito T."/>
            <person name="Fujiyama A."/>
            <person name="Inagaki F."/>
            <person name="Takami H."/>
        </authorList>
    </citation>
    <scope>NUCLEOTIDE SEQUENCE</scope>
    <source>
        <strain evidence="1">Expedition CK06-06</strain>
    </source>
</reference>
<feature type="non-terminal residue" evidence="1">
    <location>
        <position position="1"/>
    </location>
</feature>
<name>X0UD16_9ZZZZ</name>
<gene>
    <name evidence="1" type="ORF">S01H1_26838</name>
</gene>
<accession>X0UD16</accession>
<sequence>CRSVTSLNGVWINLRFTISSNISISGKARS</sequence>
<proteinExistence type="predicted"/>
<comment type="caution">
    <text evidence="1">The sequence shown here is derived from an EMBL/GenBank/DDBJ whole genome shotgun (WGS) entry which is preliminary data.</text>
</comment>